<evidence type="ECO:0000313" key="2">
    <source>
        <dbReference type="WBParaSite" id="ES5_v2.g19260.t1"/>
    </source>
</evidence>
<organism evidence="1 2">
    <name type="scientific">Panagrolaimus sp. ES5</name>
    <dbReference type="NCBI Taxonomy" id="591445"/>
    <lineage>
        <taxon>Eukaryota</taxon>
        <taxon>Metazoa</taxon>
        <taxon>Ecdysozoa</taxon>
        <taxon>Nematoda</taxon>
        <taxon>Chromadorea</taxon>
        <taxon>Rhabditida</taxon>
        <taxon>Tylenchina</taxon>
        <taxon>Panagrolaimomorpha</taxon>
        <taxon>Panagrolaimoidea</taxon>
        <taxon>Panagrolaimidae</taxon>
        <taxon>Panagrolaimus</taxon>
    </lineage>
</organism>
<reference evidence="2" key="1">
    <citation type="submission" date="2022-11" db="UniProtKB">
        <authorList>
            <consortium name="WormBaseParasite"/>
        </authorList>
    </citation>
    <scope>IDENTIFICATION</scope>
</reference>
<evidence type="ECO:0000313" key="1">
    <source>
        <dbReference type="Proteomes" id="UP000887579"/>
    </source>
</evidence>
<proteinExistence type="predicted"/>
<dbReference type="Proteomes" id="UP000887579">
    <property type="component" value="Unplaced"/>
</dbReference>
<protein>
    <submittedName>
        <fullName evidence="2">Uncharacterized protein</fullName>
    </submittedName>
</protein>
<sequence length="189" mass="21092">MIRYDVPKISSEIVENELIILTKNVNTFDTLIKILGSSSGESVFGASESTKFKITSNAPEITSEIVENELIISIKNTNSFDTLIKIVGSYSGESVYVAQEIKKFKITSNAPEISSEIVANELILSIKNVNVFDTLIKIRGSSAGETVFGAGEMKKFSFNMQHLTYKFVVEYQPANHQGRLDYITYKRED</sequence>
<name>A0AC34FPS8_9BILA</name>
<accession>A0AC34FPS8</accession>
<dbReference type="WBParaSite" id="ES5_v2.g19260.t1">
    <property type="protein sequence ID" value="ES5_v2.g19260.t1"/>
    <property type="gene ID" value="ES5_v2.g19260"/>
</dbReference>